<feature type="transmembrane region" description="Helical" evidence="5">
    <location>
        <begin position="35"/>
        <end position="55"/>
    </location>
</feature>
<feature type="transmembrane region" description="Helical" evidence="5">
    <location>
        <begin position="7"/>
        <end position="29"/>
    </location>
</feature>
<keyword evidence="2 5" id="KW-0812">Transmembrane</keyword>
<comment type="subcellular location">
    <subcellularLocation>
        <location evidence="1">Membrane</location>
        <topology evidence="1">Multi-pass membrane protein</topology>
    </subcellularLocation>
</comment>
<accession>A0A1V5SEQ9</accession>
<feature type="transmembrane region" description="Helical" evidence="5">
    <location>
        <begin position="67"/>
        <end position="88"/>
    </location>
</feature>
<evidence type="ECO:0000256" key="1">
    <source>
        <dbReference type="ARBA" id="ARBA00004141"/>
    </source>
</evidence>
<dbReference type="Pfam" id="PF04138">
    <property type="entry name" value="GtrA_DPMS_TM"/>
    <property type="match status" value="1"/>
</dbReference>
<name>A0A1V5SEQ9_9BACT</name>
<dbReference type="EMBL" id="MWBO01000013">
    <property type="protein sequence ID" value="OQA53029.1"/>
    <property type="molecule type" value="Genomic_DNA"/>
</dbReference>
<dbReference type="GO" id="GO:0016020">
    <property type="term" value="C:membrane"/>
    <property type="evidence" value="ECO:0007669"/>
    <property type="project" value="UniProtKB-SubCell"/>
</dbReference>
<keyword evidence="3 5" id="KW-1133">Transmembrane helix</keyword>
<evidence type="ECO:0000256" key="5">
    <source>
        <dbReference type="SAM" id="Phobius"/>
    </source>
</evidence>
<dbReference type="Proteomes" id="UP000485367">
    <property type="component" value="Unassembled WGS sequence"/>
</dbReference>
<evidence type="ECO:0000256" key="4">
    <source>
        <dbReference type="ARBA" id="ARBA00023136"/>
    </source>
</evidence>
<dbReference type="InterPro" id="IPR007267">
    <property type="entry name" value="GtrA_DPMS_TM"/>
</dbReference>
<comment type="caution">
    <text evidence="7">The sequence shown here is derived from an EMBL/GenBank/DDBJ whole genome shotgun (WGS) entry which is preliminary data.</text>
</comment>
<keyword evidence="4 5" id="KW-0472">Membrane</keyword>
<protein>
    <submittedName>
        <fullName evidence="7">GtrA-like protein</fullName>
    </submittedName>
</protein>
<dbReference type="AlphaFoldDB" id="A0A1V5SEQ9"/>
<evidence type="ECO:0000256" key="2">
    <source>
        <dbReference type="ARBA" id="ARBA00022692"/>
    </source>
</evidence>
<evidence type="ECO:0000256" key="3">
    <source>
        <dbReference type="ARBA" id="ARBA00022989"/>
    </source>
</evidence>
<reference evidence="7" key="1">
    <citation type="submission" date="2017-02" db="EMBL/GenBank/DDBJ databases">
        <title>Delving into the versatile metabolic prowess of the omnipresent phylum Bacteroidetes.</title>
        <authorList>
            <person name="Nobu M.K."/>
            <person name="Mei R."/>
            <person name="Narihiro T."/>
            <person name="Kuroda K."/>
            <person name="Liu W.-T."/>
        </authorList>
    </citation>
    <scope>NUCLEOTIDE SEQUENCE</scope>
    <source>
        <strain evidence="7">ADurb.Bin280</strain>
    </source>
</reference>
<dbReference type="GO" id="GO:0000271">
    <property type="term" value="P:polysaccharide biosynthetic process"/>
    <property type="evidence" value="ECO:0007669"/>
    <property type="project" value="InterPro"/>
</dbReference>
<organism evidence="7">
    <name type="scientific">candidate division WS2 bacterium ADurb.Bin280</name>
    <dbReference type="NCBI Taxonomy" id="1852829"/>
    <lineage>
        <taxon>Bacteria</taxon>
        <taxon>candidate division WS2</taxon>
    </lineage>
</organism>
<feature type="domain" description="GtrA/DPMS transmembrane" evidence="6">
    <location>
        <begin position="10"/>
        <end position="119"/>
    </location>
</feature>
<proteinExistence type="predicted"/>
<evidence type="ECO:0000313" key="7">
    <source>
        <dbReference type="EMBL" id="OQA53029.1"/>
    </source>
</evidence>
<gene>
    <name evidence="7" type="ORF">BWY43_00216</name>
</gene>
<evidence type="ECO:0000259" key="6">
    <source>
        <dbReference type="Pfam" id="PF04138"/>
    </source>
</evidence>
<feature type="transmembrane region" description="Helical" evidence="5">
    <location>
        <begin position="94"/>
        <end position="114"/>
    </location>
</feature>
<sequence>MKDKKKLIIFFVIAGINTVFGYLLFALLIYLNLNLYLAIALAMIGGIIFNFNTYGRLVFKSFGWHKIFSFALVYGLTYLVNIVMIQILKNVISSIYFVQLILVVPIGLMVYFLNKRFVFKGAEK</sequence>